<evidence type="ECO:0008006" key="3">
    <source>
        <dbReference type="Google" id="ProtNLM"/>
    </source>
</evidence>
<sequence>MGKYTVVTGSLILIFLLWIGVAQGNENLDKDVIAQSPIQTIQQMNDKMTENTIRTSRWHIYARNNDPNTMTKSTFEEFVQQNKGQLSMFDWAKITYENGNEVWEGIRTDINQTVTERVTLTSIRVADDEYQAYHTYNASMIPIKHDGNTEFSMLFDNVQSPEWLQQSEFFVRAEGVLPENSADDFEKWGTEITQTFSANVVESLQEASFVSISAYAPFLGTPLEANGEPMNLQIALRKNEQGLGGETTVTIGTPIITAEY</sequence>
<dbReference type="EMBL" id="RHIB01000002">
    <property type="protein sequence ID" value="RNA67799.1"/>
    <property type="molecule type" value="Genomic_DNA"/>
</dbReference>
<accession>A0A3M7TRI8</accession>
<keyword evidence="2" id="KW-1185">Reference proteome</keyword>
<comment type="caution">
    <text evidence="1">The sequence shown here is derived from an EMBL/GenBank/DDBJ whole genome shotgun (WGS) entry which is preliminary data.</text>
</comment>
<organism evidence="1 2">
    <name type="scientific">Alteribacter keqinensis</name>
    <dbReference type="NCBI Taxonomy" id="2483800"/>
    <lineage>
        <taxon>Bacteria</taxon>
        <taxon>Bacillati</taxon>
        <taxon>Bacillota</taxon>
        <taxon>Bacilli</taxon>
        <taxon>Bacillales</taxon>
        <taxon>Bacillaceae</taxon>
        <taxon>Alteribacter</taxon>
    </lineage>
</organism>
<dbReference type="InterPro" id="IPR036209">
    <property type="entry name" value="YwmB-like_sf"/>
</dbReference>
<gene>
    <name evidence="1" type="ORF">EBO34_13905</name>
</gene>
<reference evidence="1 2" key="1">
    <citation type="submission" date="2018-10" db="EMBL/GenBank/DDBJ databases">
        <title>Bacillus Keqinensis sp. nov., a moderately halophilic bacterium isolated from a saline-alkaline lake.</title>
        <authorList>
            <person name="Wang H."/>
        </authorList>
    </citation>
    <scope>NUCLEOTIDE SEQUENCE [LARGE SCALE GENOMIC DNA]</scope>
    <source>
        <strain evidence="1 2">KQ-3</strain>
    </source>
</reference>
<dbReference type="SUPFAM" id="SSF143842">
    <property type="entry name" value="YwmB-like"/>
    <property type="match status" value="1"/>
</dbReference>
<dbReference type="Proteomes" id="UP000278746">
    <property type="component" value="Unassembled WGS sequence"/>
</dbReference>
<name>A0A3M7TRI8_9BACI</name>
<dbReference type="RefSeq" id="WP_122899564.1">
    <property type="nucleotide sequence ID" value="NZ_RHIB01000002.1"/>
</dbReference>
<dbReference type="OrthoDB" id="2374820at2"/>
<dbReference type="AlphaFoldDB" id="A0A3M7TRI8"/>
<dbReference type="Gene3D" id="3.30.360.40">
    <property type="entry name" value="YwmB-like"/>
    <property type="match status" value="1"/>
</dbReference>
<dbReference type="Gene3D" id="3.30.2030.10">
    <property type="entry name" value="YwmB-like"/>
    <property type="match status" value="1"/>
</dbReference>
<dbReference type="Pfam" id="PF08680">
    <property type="entry name" value="DUF1779"/>
    <property type="match status" value="1"/>
</dbReference>
<evidence type="ECO:0000313" key="2">
    <source>
        <dbReference type="Proteomes" id="UP000278746"/>
    </source>
</evidence>
<protein>
    <recommendedName>
        <fullName evidence="3">TATA-box binding</fullName>
    </recommendedName>
</protein>
<evidence type="ECO:0000313" key="1">
    <source>
        <dbReference type="EMBL" id="RNA67799.1"/>
    </source>
</evidence>
<dbReference type="InterPro" id="IPR014794">
    <property type="entry name" value="DUF1779"/>
</dbReference>
<proteinExistence type="predicted"/>